<evidence type="ECO:0000256" key="5">
    <source>
        <dbReference type="PROSITE-ProRule" id="PRU01016"/>
    </source>
</evidence>
<dbReference type="InterPro" id="IPR029063">
    <property type="entry name" value="SAM-dependent_MTases_sf"/>
</dbReference>
<evidence type="ECO:0000256" key="4">
    <source>
        <dbReference type="ARBA" id="ARBA00022691"/>
    </source>
</evidence>
<dbReference type="GO" id="GO:0032259">
    <property type="term" value="P:methylation"/>
    <property type="evidence" value="ECO:0007669"/>
    <property type="project" value="UniProtKB-KW"/>
</dbReference>
<dbReference type="PANTHER" id="PTHR10629">
    <property type="entry name" value="CYTOSINE-SPECIFIC METHYLTRANSFERASE"/>
    <property type="match status" value="1"/>
</dbReference>
<name>A0A0D2CYT2_9EURO</name>
<dbReference type="Gene3D" id="3.90.120.10">
    <property type="entry name" value="DNA Methylase, subunit A, domain 2"/>
    <property type="match status" value="1"/>
</dbReference>
<evidence type="ECO:0000256" key="1">
    <source>
        <dbReference type="ARBA" id="ARBA00011975"/>
    </source>
</evidence>
<comment type="similarity">
    <text evidence="5">Belongs to the class I-like SAM-binding methyltransferase superfamily. C5-methyltransferase family.</text>
</comment>
<dbReference type="InterPro" id="IPR001525">
    <property type="entry name" value="C5_MeTfrase"/>
</dbReference>
<dbReference type="PANTHER" id="PTHR10629:SF52">
    <property type="entry name" value="DNA (CYTOSINE-5)-METHYLTRANSFERASE 1"/>
    <property type="match status" value="1"/>
</dbReference>
<comment type="caution">
    <text evidence="5">Lacks conserved residue(s) required for the propagation of feature annotation.</text>
</comment>
<keyword evidence="3 5" id="KW-0808">Transferase</keyword>
<dbReference type="EC" id="2.1.1.37" evidence="1"/>
<keyword evidence="2 5" id="KW-0489">Methyltransferase</keyword>
<sequence length="1332" mass="150737">MPASDEDDDYSSDIAYETGDENNDFKKRKVVRLAFTKSYAPDWVERDAFREFYQNWRDGIIESFNLRPDLVRPVFVRNDCREIHITASMAAESSAGTVPPKLLGYIIFKSRQGTLEMTNLGAKLERRHLDLGETNKRDDARSAGGHGEGFKVGALVLRRNGYSVKFETDSLYWNFAFAKERPLLCCALTKPQQSVKDKLRDNHWKQQRTPNYTRGLTARIWEDMTVKIGKSKEDKHGVEPKKSGISEETFRSWLTVSLDLDPPDAAQVIRTPSGDLIFDSRYRGRVYLKSLLVSEFGDRRSGGKNYRFGYNFNSGKINRDRQSVVNPHEEARMLAKIWESAIAMKGEAIIDSYVDLFNQDGEVPDIAMALDNVSALTAANICNHLKVFHPDAFFYSERRESEQNPTTDEDIISQELKKQPFKLAKTLWQIMRKYQDQHGRPLMHTPLEERKHLFQMSSPIGLPTDAFGLNIVRALKGSFSLDIKLADLRFEFVDGAQTSISLLYDQNLKVLLIHGKWLNFAQMHRGSICEFFRVIGRKSADGGHGFVCDHVVQDLLEAAFEELRIPLGLTQGRASCLRRNAAESLRQMPRAISLSVPRSGRTLMVSWIGNESGMMVQKFGANIHYSVTLHKASSCRTKAEEVLNITAPETDISYAGSPSTEPDREEKPCGCPTRVVARLYSKAVFKGLDHTEAYFPMVSRTKGPSFFGLPPAALKPRARKSAAAKPRDLSFSMESLPSDFNDSEHFASDSDDSIEDPLNDVYDSTAQEDERSWADWEEHHLPKAFSGHIRPRKSNFQFHGAHMQAPLHDQDLNFTFEKRQYAWVQLNGELGEQVIYIHDIFQQEDHSDVNHYLLATFYSPLGKTFPFRKVPTASNGEQHGNELILHSSHFNRMKTPEDAELILLADISAARCLDAGRTTVSHVFQHVPDDHRELFCRFAICDFAAEDTASLTPLAAHLLETREAPWSRPEFRSPATPLTFDLSPEILGMSEGFSQAGFIIQAAFGIDESRPSTWKDRHNSSQTFDGAVLGIFDDLNTRKLLPVQLPDPVPPRIVLFASKHTHFKINELNRHMPTLDQFLHDLEVIDKAAAEEGPNFLVMIMTPAFLHSSAISRFSETILGLLQMRYSVHMKLVQVKSFGLPQERNILIIVASPICAPLPWKDEKYTIQPTDVVDLGELIADLSFENDRRVEEERSGFVCSQPQDDRRPRISSLVHVYNHYTGISVADGPGVIQVEAATTLSLVDGPKQWKHPDRPDRLTVRELARVQGIPDDFKFWGPIESQYEAVCKAIPPVIARMVADTILQAIRNTLPVTVDTPRRKKRARVAIVEEHD</sequence>
<protein>
    <recommendedName>
        <fullName evidence="1">DNA (cytosine-5-)-methyltransferase</fullName>
        <ecNumber evidence="1">2.1.1.37</ecNumber>
    </recommendedName>
</protein>
<keyword evidence="4 5" id="KW-0949">S-adenosyl-L-methionine</keyword>
<dbReference type="Gene3D" id="3.40.50.150">
    <property type="entry name" value="Vaccinia Virus protein VP39"/>
    <property type="match status" value="1"/>
</dbReference>
<keyword evidence="7" id="KW-1185">Reference proteome</keyword>
<accession>A0A0D2CYT2</accession>
<dbReference type="SUPFAM" id="SSF53335">
    <property type="entry name" value="S-adenosyl-L-methionine-dependent methyltransferases"/>
    <property type="match status" value="1"/>
</dbReference>
<dbReference type="Pfam" id="PF00145">
    <property type="entry name" value="DNA_methylase"/>
    <property type="match status" value="1"/>
</dbReference>
<evidence type="ECO:0000313" key="7">
    <source>
        <dbReference type="Proteomes" id="UP000054266"/>
    </source>
</evidence>
<dbReference type="GO" id="GO:0003886">
    <property type="term" value="F:DNA (cytosine-5-)-methyltransferase activity"/>
    <property type="evidence" value="ECO:0007669"/>
    <property type="project" value="UniProtKB-EC"/>
</dbReference>
<evidence type="ECO:0000256" key="2">
    <source>
        <dbReference type="ARBA" id="ARBA00022603"/>
    </source>
</evidence>
<dbReference type="GO" id="GO:0005634">
    <property type="term" value="C:nucleus"/>
    <property type="evidence" value="ECO:0007669"/>
    <property type="project" value="TreeGrafter"/>
</dbReference>
<dbReference type="EMBL" id="KN846957">
    <property type="protein sequence ID" value="KIW70371.1"/>
    <property type="molecule type" value="Genomic_DNA"/>
</dbReference>
<organism evidence="6 7">
    <name type="scientific">Phialophora macrospora</name>
    <dbReference type="NCBI Taxonomy" id="1851006"/>
    <lineage>
        <taxon>Eukaryota</taxon>
        <taxon>Fungi</taxon>
        <taxon>Dikarya</taxon>
        <taxon>Ascomycota</taxon>
        <taxon>Pezizomycotina</taxon>
        <taxon>Eurotiomycetes</taxon>
        <taxon>Chaetothyriomycetidae</taxon>
        <taxon>Chaetothyriales</taxon>
        <taxon>Herpotrichiellaceae</taxon>
        <taxon>Phialophora</taxon>
    </lineage>
</organism>
<reference evidence="6 7" key="1">
    <citation type="submission" date="2015-01" db="EMBL/GenBank/DDBJ databases">
        <title>The Genome Sequence of Capronia semiimmersa CBS27337.</title>
        <authorList>
            <consortium name="The Broad Institute Genomics Platform"/>
            <person name="Cuomo C."/>
            <person name="de Hoog S."/>
            <person name="Gorbushina A."/>
            <person name="Stielow B."/>
            <person name="Teixiera M."/>
            <person name="Abouelleil A."/>
            <person name="Chapman S.B."/>
            <person name="Priest M."/>
            <person name="Young S.K."/>
            <person name="Wortman J."/>
            <person name="Nusbaum C."/>
            <person name="Birren B."/>
        </authorList>
    </citation>
    <scope>NUCLEOTIDE SEQUENCE [LARGE SCALE GENOMIC DNA]</scope>
    <source>
        <strain evidence="6 7">CBS 27337</strain>
    </source>
</reference>
<dbReference type="Proteomes" id="UP000054266">
    <property type="component" value="Unassembled WGS sequence"/>
</dbReference>
<dbReference type="HOGENOM" id="CLU_258984_0_0_1"/>
<dbReference type="GO" id="GO:0044027">
    <property type="term" value="P:negative regulation of gene expression via chromosomal CpG island methylation"/>
    <property type="evidence" value="ECO:0007669"/>
    <property type="project" value="TreeGrafter"/>
</dbReference>
<dbReference type="GO" id="GO:0003677">
    <property type="term" value="F:DNA binding"/>
    <property type="evidence" value="ECO:0007669"/>
    <property type="project" value="TreeGrafter"/>
</dbReference>
<evidence type="ECO:0000256" key="3">
    <source>
        <dbReference type="ARBA" id="ARBA00022679"/>
    </source>
</evidence>
<evidence type="ECO:0000313" key="6">
    <source>
        <dbReference type="EMBL" id="KIW70371.1"/>
    </source>
</evidence>
<dbReference type="InterPro" id="IPR050390">
    <property type="entry name" value="C5-Methyltransferase"/>
</dbReference>
<proteinExistence type="inferred from homology"/>
<dbReference type="PROSITE" id="PS51679">
    <property type="entry name" value="SAM_MT_C5"/>
    <property type="match status" value="1"/>
</dbReference>
<gene>
    <name evidence="6" type="ORF">PV04_02645</name>
</gene>